<evidence type="ECO:0000256" key="6">
    <source>
        <dbReference type="ARBA" id="ARBA00023295"/>
    </source>
</evidence>
<proteinExistence type="inferred from homology"/>
<evidence type="ECO:0000256" key="3">
    <source>
        <dbReference type="ARBA" id="ARBA00022638"/>
    </source>
</evidence>
<dbReference type="EMBL" id="JAACJO010000051">
    <property type="protein sequence ID" value="KAF5345076.1"/>
    <property type="molecule type" value="Genomic_DNA"/>
</dbReference>
<dbReference type="InterPro" id="IPR034690">
    <property type="entry name" value="Endolysin_T4_type"/>
</dbReference>
<dbReference type="GO" id="GO:0042742">
    <property type="term" value="P:defense response to bacterium"/>
    <property type="evidence" value="ECO:0007669"/>
    <property type="project" value="UniProtKB-KW"/>
</dbReference>
<gene>
    <name evidence="8" type="ORF">D9756_011159</name>
</gene>
<organism evidence="8 9">
    <name type="scientific">Leucocoprinus leucothites</name>
    <dbReference type="NCBI Taxonomy" id="201217"/>
    <lineage>
        <taxon>Eukaryota</taxon>
        <taxon>Fungi</taxon>
        <taxon>Dikarya</taxon>
        <taxon>Basidiomycota</taxon>
        <taxon>Agaricomycotina</taxon>
        <taxon>Agaricomycetes</taxon>
        <taxon>Agaricomycetidae</taxon>
        <taxon>Agaricales</taxon>
        <taxon>Agaricineae</taxon>
        <taxon>Agaricaceae</taxon>
        <taxon>Leucocoprinus</taxon>
    </lineage>
</organism>
<evidence type="ECO:0000313" key="9">
    <source>
        <dbReference type="Proteomes" id="UP000559027"/>
    </source>
</evidence>
<dbReference type="HAMAP" id="MF_04110">
    <property type="entry name" value="ENDOLYSIN_T4"/>
    <property type="match status" value="1"/>
</dbReference>
<keyword evidence="4" id="KW-0378">Hydrolase</keyword>
<dbReference type="PANTHER" id="PTHR38107">
    <property type="match status" value="1"/>
</dbReference>
<reference evidence="8 9" key="1">
    <citation type="journal article" date="2020" name="ISME J.">
        <title>Uncovering the hidden diversity of litter-decomposition mechanisms in mushroom-forming fungi.</title>
        <authorList>
            <person name="Floudas D."/>
            <person name="Bentzer J."/>
            <person name="Ahren D."/>
            <person name="Johansson T."/>
            <person name="Persson P."/>
            <person name="Tunlid A."/>
        </authorList>
    </citation>
    <scope>NUCLEOTIDE SEQUENCE [LARGE SCALE GENOMIC DNA]</scope>
    <source>
        <strain evidence="8 9">CBS 146.42</strain>
    </source>
</reference>
<evidence type="ECO:0000313" key="8">
    <source>
        <dbReference type="EMBL" id="KAF5345076.1"/>
    </source>
</evidence>
<feature type="chain" id="PRO_5034525417" description="Lysozyme" evidence="7">
    <location>
        <begin position="23"/>
        <end position="183"/>
    </location>
</feature>
<dbReference type="InterPro" id="IPR033907">
    <property type="entry name" value="Endolysin_autolysin"/>
</dbReference>
<evidence type="ECO:0000256" key="2">
    <source>
        <dbReference type="ARBA" id="ARBA00022529"/>
    </source>
</evidence>
<sequence>MRAFFTLLFVVAPFAFVQAARAACPPDVNGATISLIKEFEGFVPKPAPDPIGLPTVGYGHLCKTKGCSEVNFPLTEATATTLLNADLKQFTSCLDKAIKSSIKLNNNQFGALASWTFNEGCGNMQSSSLIKRLNNGEDPNTVAAEELPKWKLAGGQVLQGLVRRRAAEIKLFQTASSTVAHPC</sequence>
<keyword evidence="7" id="KW-0732">Signal</keyword>
<keyword evidence="9" id="KW-1185">Reference proteome</keyword>
<keyword evidence="2" id="KW-0929">Antimicrobial</keyword>
<dbReference type="InterPro" id="IPR051018">
    <property type="entry name" value="Bacteriophage_GH24"/>
</dbReference>
<dbReference type="OrthoDB" id="5358886at2759"/>
<dbReference type="InterPro" id="IPR023347">
    <property type="entry name" value="Lysozyme_dom_sf"/>
</dbReference>
<keyword evidence="6" id="KW-0326">Glycosidase</keyword>
<accession>A0A8H5CQ72</accession>
<evidence type="ECO:0000256" key="7">
    <source>
        <dbReference type="SAM" id="SignalP"/>
    </source>
</evidence>
<comment type="catalytic activity">
    <reaction evidence="1">
        <text>Hydrolysis of (1-&gt;4)-beta-linkages between N-acetylmuramic acid and N-acetyl-D-glucosamine residues in a peptidoglycan and between N-acetyl-D-glucosamine residues in chitodextrins.</text>
        <dbReference type="EC" id="3.2.1.17"/>
    </reaction>
</comment>
<evidence type="ECO:0000256" key="4">
    <source>
        <dbReference type="ARBA" id="ARBA00022801"/>
    </source>
</evidence>
<evidence type="ECO:0000256" key="1">
    <source>
        <dbReference type="ARBA" id="ARBA00000632"/>
    </source>
</evidence>
<dbReference type="Proteomes" id="UP000559027">
    <property type="component" value="Unassembled WGS sequence"/>
</dbReference>
<keyword evidence="5" id="KW-1035">Host cytoplasm</keyword>
<dbReference type="Gene3D" id="1.10.530.40">
    <property type="match status" value="1"/>
</dbReference>
<evidence type="ECO:0000256" key="5">
    <source>
        <dbReference type="ARBA" id="ARBA00023200"/>
    </source>
</evidence>
<dbReference type="InterPro" id="IPR023346">
    <property type="entry name" value="Lysozyme-like_dom_sf"/>
</dbReference>
<feature type="signal peptide" evidence="7">
    <location>
        <begin position="1"/>
        <end position="22"/>
    </location>
</feature>
<dbReference type="GO" id="GO:0031640">
    <property type="term" value="P:killing of cells of another organism"/>
    <property type="evidence" value="ECO:0007669"/>
    <property type="project" value="UniProtKB-KW"/>
</dbReference>
<dbReference type="GO" id="GO:0009253">
    <property type="term" value="P:peptidoglycan catabolic process"/>
    <property type="evidence" value="ECO:0007669"/>
    <property type="project" value="InterPro"/>
</dbReference>
<evidence type="ECO:0008006" key="10">
    <source>
        <dbReference type="Google" id="ProtNLM"/>
    </source>
</evidence>
<dbReference type="CDD" id="cd00737">
    <property type="entry name" value="lyz_endolysin_autolysin"/>
    <property type="match status" value="1"/>
</dbReference>
<dbReference type="GO" id="GO:0016998">
    <property type="term" value="P:cell wall macromolecule catabolic process"/>
    <property type="evidence" value="ECO:0007669"/>
    <property type="project" value="InterPro"/>
</dbReference>
<dbReference type="SUPFAM" id="SSF53955">
    <property type="entry name" value="Lysozyme-like"/>
    <property type="match status" value="1"/>
</dbReference>
<dbReference type="AlphaFoldDB" id="A0A8H5CQ72"/>
<dbReference type="Pfam" id="PF00959">
    <property type="entry name" value="Phage_lysozyme"/>
    <property type="match status" value="1"/>
</dbReference>
<keyword evidence="3" id="KW-0081">Bacteriolytic enzyme</keyword>
<comment type="caution">
    <text evidence="8">The sequence shown here is derived from an EMBL/GenBank/DDBJ whole genome shotgun (WGS) entry which is preliminary data.</text>
</comment>
<protein>
    <recommendedName>
        <fullName evidence="10">Lysozyme</fullName>
    </recommendedName>
</protein>
<dbReference type="GO" id="GO:0003796">
    <property type="term" value="F:lysozyme activity"/>
    <property type="evidence" value="ECO:0007669"/>
    <property type="project" value="UniProtKB-EC"/>
</dbReference>
<name>A0A8H5CQ72_9AGAR</name>
<dbReference type="InterPro" id="IPR002196">
    <property type="entry name" value="Glyco_hydro_24"/>
</dbReference>
<dbReference type="PANTHER" id="PTHR38107:SF3">
    <property type="entry name" value="LYSOZYME RRRD-RELATED"/>
    <property type="match status" value="1"/>
</dbReference>